<feature type="transmembrane region" description="Helical" evidence="2">
    <location>
        <begin position="333"/>
        <end position="362"/>
    </location>
</feature>
<dbReference type="Gene3D" id="2.60.40.10">
    <property type="entry name" value="Immunoglobulins"/>
    <property type="match status" value="1"/>
</dbReference>
<accession>A0A3E0VIK5</accession>
<dbReference type="OrthoDB" id="5109916at2"/>
<dbReference type="GO" id="GO:0005975">
    <property type="term" value="P:carbohydrate metabolic process"/>
    <property type="evidence" value="ECO:0007669"/>
    <property type="project" value="UniProtKB-ARBA"/>
</dbReference>
<keyword evidence="2" id="KW-1133">Transmembrane helix</keyword>
<evidence type="ECO:0000256" key="1">
    <source>
        <dbReference type="SAM" id="MobiDB-lite"/>
    </source>
</evidence>
<evidence type="ECO:0000313" key="4">
    <source>
        <dbReference type="Proteomes" id="UP000256486"/>
    </source>
</evidence>
<organism evidence="3 4">
    <name type="scientific">Subtercola boreus</name>
    <dbReference type="NCBI Taxonomy" id="120213"/>
    <lineage>
        <taxon>Bacteria</taxon>
        <taxon>Bacillati</taxon>
        <taxon>Actinomycetota</taxon>
        <taxon>Actinomycetes</taxon>
        <taxon>Micrococcales</taxon>
        <taxon>Microbacteriaceae</taxon>
        <taxon>Subtercola</taxon>
    </lineage>
</organism>
<comment type="caution">
    <text evidence="3">The sequence shown here is derived from an EMBL/GenBank/DDBJ whole genome shotgun (WGS) entry which is preliminary data.</text>
</comment>
<keyword evidence="2" id="KW-0472">Membrane</keyword>
<feature type="transmembrane region" description="Helical" evidence="2">
    <location>
        <begin position="504"/>
        <end position="523"/>
    </location>
</feature>
<dbReference type="InterPro" id="IPR013783">
    <property type="entry name" value="Ig-like_fold"/>
</dbReference>
<name>A0A3E0VIK5_9MICO</name>
<feature type="transmembrane region" description="Helical" evidence="2">
    <location>
        <begin position="420"/>
        <end position="441"/>
    </location>
</feature>
<dbReference type="RefSeq" id="WP_116415176.1">
    <property type="nucleotide sequence ID" value="NZ_NBWZ01000001.1"/>
</dbReference>
<feature type="transmembrane region" description="Helical" evidence="2">
    <location>
        <begin position="574"/>
        <end position="595"/>
    </location>
</feature>
<feature type="transmembrane region" description="Helical" evidence="2">
    <location>
        <begin position="478"/>
        <end position="497"/>
    </location>
</feature>
<evidence type="ECO:0000256" key="2">
    <source>
        <dbReference type="SAM" id="Phobius"/>
    </source>
</evidence>
<dbReference type="AlphaFoldDB" id="A0A3E0VIK5"/>
<feature type="transmembrane region" description="Helical" evidence="2">
    <location>
        <begin position="543"/>
        <end position="562"/>
    </location>
</feature>
<feature type="transmembrane region" description="Helical" evidence="2">
    <location>
        <begin position="450"/>
        <end position="472"/>
    </location>
</feature>
<gene>
    <name evidence="3" type="ORF">B7R54_11600</name>
</gene>
<proteinExistence type="predicted"/>
<dbReference type="Proteomes" id="UP000256486">
    <property type="component" value="Unassembled WGS sequence"/>
</dbReference>
<evidence type="ECO:0000313" key="3">
    <source>
        <dbReference type="EMBL" id="RFA09776.1"/>
    </source>
</evidence>
<feature type="compositionally biased region" description="Low complexity" evidence="1">
    <location>
        <begin position="221"/>
        <end position="235"/>
    </location>
</feature>
<dbReference type="EMBL" id="NBWZ01000001">
    <property type="protein sequence ID" value="RFA09776.1"/>
    <property type="molecule type" value="Genomic_DNA"/>
</dbReference>
<keyword evidence="4" id="KW-1185">Reference proteome</keyword>
<feature type="transmembrane region" description="Helical" evidence="2">
    <location>
        <begin position="607"/>
        <end position="629"/>
    </location>
</feature>
<protein>
    <submittedName>
        <fullName evidence="3">Uncharacterized protein</fullName>
    </submittedName>
</protein>
<keyword evidence="2" id="KW-0812">Transmembrane</keyword>
<feature type="transmembrane region" description="Helical" evidence="2">
    <location>
        <begin position="394"/>
        <end position="414"/>
    </location>
</feature>
<feature type="region of interest" description="Disordered" evidence="1">
    <location>
        <begin position="206"/>
        <end position="310"/>
    </location>
</feature>
<feature type="compositionally biased region" description="Gly residues" evidence="1">
    <location>
        <begin position="236"/>
        <end position="285"/>
    </location>
</feature>
<sequence>MQLRVVQLVAGHDNLSDTVTVNVLNAPTAQSGSSSGVSTGYGTIRGTAVAGATVNASGQGDAGTYDCLAVVDGSGAWACNLGSGIPSGSLRVRATQTTSWSGGESSAASTFTLRIDSDTPKPPVVTSPAAGTSVRASGTVFAGTGEPDALVTVFAGSFAACTATVQNGAWSCTGGELAAGRTPVSAIQQDVAGNVSNESAPFDAVFVAGTPAPSPSPSAPATPGAGAGSQTPGASPGSGGTGGTGGSGGNAGAGGGGAATGDGTNPGGTGSGSGSDGSGTGGTGSLPGTPDGSAGGGSPSHAETHAADGSWAGSTRFSGALTPVFGEASGLNWLLAVGVALAALLLVAAPARLMAGAVSVATHARAKRRGTRLTGRNRPRAEYDRAPELSVNPWLLASVAVVAAAAIGMLSGPVENQPAYLRLLAAICLAFALLNAVSLLVPRFLGLRMLGVRSVVTFAPRYLVLAVIASLVSRVFTIEPALLFGLVLAIGCVDGVSQRIRGQFAMLHLLSLLVLGGVAWTTISLLPDLNSPFGAFTTETLNTLVLGSFGAAAVLVLPFGRLSGRALFTWSRPAWLATALGSFTLLAAVVAPAVAPGSGLIAAPAPAVLPLLLVAVGFAAVSLSVWAWLRFVAPSLK</sequence>
<reference evidence="3 4" key="1">
    <citation type="submission" date="2017-04" db="EMBL/GenBank/DDBJ databases">
        <title>Comparative genome analysis of Subtercola boreus.</title>
        <authorList>
            <person name="Cho Y.-J."/>
            <person name="Cho A."/>
            <person name="Kim O.-S."/>
            <person name="Lee J.-I."/>
        </authorList>
    </citation>
    <scope>NUCLEOTIDE SEQUENCE [LARGE SCALE GENOMIC DNA]</scope>
    <source>
        <strain evidence="3 4">K300</strain>
    </source>
</reference>